<accession>A0A0A8YH06</accession>
<proteinExistence type="predicted"/>
<sequence>MHGNANQQFILVVVLASSDRQLTHRNSKYRLQSHVFHPSPALE</sequence>
<dbReference type="EMBL" id="GBRH01273265">
    <property type="protein sequence ID" value="JAD24630.1"/>
    <property type="molecule type" value="Transcribed_RNA"/>
</dbReference>
<name>A0A0A8YH06_ARUDO</name>
<evidence type="ECO:0000313" key="1">
    <source>
        <dbReference type="EMBL" id="JAD24630.1"/>
    </source>
</evidence>
<reference evidence="1" key="2">
    <citation type="journal article" date="2015" name="Data Brief">
        <title>Shoot transcriptome of the giant reed, Arundo donax.</title>
        <authorList>
            <person name="Barrero R.A."/>
            <person name="Guerrero F.D."/>
            <person name="Moolhuijzen P."/>
            <person name="Goolsby J.A."/>
            <person name="Tidwell J."/>
            <person name="Bellgard S.E."/>
            <person name="Bellgard M.I."/>
        </authorList>
    </citation>
    <scope>NUCLEOTIDE SEQUENCE</scope>
    <source>
        <tissue evidence="1">Shoot tissue taken approximately 20 cm above the soil surface</tissue>
    </source>
</reference>
<organism evidence="1">
    <name type="scientific">Arundo donax</name>
    <name type="common">Giant reed</name>
    <name type="synonym">Donax arundinaceus</name>
    <dbReference type="NCBI Taxonomy" id="35708"/>
    <lineage>
        <taxon>Eukaryota</taxon>
        <taxon>Viridiplantae</taxon>
        <taxon>Streptophyta</taxon>
        <taxon>Embryophyta</taxon>
        <taxon>Tracheophyta</taxon>
        <taxon>Spermatophyta</taxon>
        <taxon>Magnoliopsida</taxon>
        <taxon>Liliopsida</taxon>
        <taxon>Poales</taxon>
        <taxon>Poaceae</taxon>
        <taxon>PACMAD clade</taxon>
        <taxon>Arundinoideae</taxon>
        <taxon>Arundineae</taxon>
        <taxon>Arundo</taxon>
    </lineage>
</organism>
<reference evidence="1" key="1">
    <citation type="submission" date="2014-09" db="EMBL/GenBank/DDBJ databases">
        <authorList>
            <person name="Magalhaes I.L.F."/>
            <person name="Oliveira U."/>
            <person name="Santos F.R."/>
            <person name="Vidigal T.H.D.A."/>
            <person name="Brescovit A.D."/>
            <person name="Santos A.J."/>
        </authorList>
    </citation>
    <scope>NUCLEOTIDE SEQUENCE</scope>
    <source>
        <tissue evidence="1">Shoot tissue taken approximately 20 cm above the soil surface</tissue>
    </source>
</reference>
<protein>
    <submittedName>
        <fullName evidence="1">Uncharacterized protein</fullName>
    </submittedName>
</protein>
<dbReference type="AlphaFoldDB" id="A0A0A8YH06"/>